<comment type="subcellular location">
    <subcellularLocation>
        <location evidence="1">Cell membrane</location>
        <topology evidence="1">Multi-pass membrane protein</topology>
    </subcellularLocation>
    <subcellularLocation>
        <location evidence="8">Membrane</location>
        <topology evidence="8">Multi-pass membrane protein</topology>
    </subcellularLocation>
</comment>
<reference evidence="12 13" key="1">
    <citation type="journal article" date="2014" name="Proc. Natl. Acad. Sci. U.S.A.">
        <title>Functional characterization of flavobacteria rhodopsins reveals a unique class of light-driven chloride pump in bacteria.</title>
        <authorList>
            <person name="Yoshizawa S."/>
            <person name="Kumagai Y."/>
            <person name="Kim H."/>
            <person name="Ogura Y."/>
            <person name="Hayashi T."/>
            <person name="Iwasaki W."/>
            <person name="DeLong E.F."/>
            <person name="Kogure K."/>
        </authorList>
    </citation>
    <scope>NUCLEOTIDE SEQUENCE [LARGE SCALE GENOMIC DNA]</scope>
    <source>
        <strain evidence="12 13">S1-08</strain>
    </source>
</reference>
<accession>W8VNL6</accession>
<keyword evidence="6 9" id="KW-1133">Transmembrane helix</keyword>
<evidence type="ECO:0000256" key="1">
    <source>
        <dbReference type="ARBA" id="ARBA00004651"/>
    </source>
</evidence>
<evidence type="ECO:0000256" key="7">
    <source>
        <dbReference type="ARBA" id="ARBA00023136"/>
    </source>
</evidence>
<keyword evidence="5 8" id="KW-0653">Protein transport</keyword>
<feature type="transmembrane region" description="Helical" evidence="9">
    <location>
        <begin position="165"/>
        <end position="186"/>
    </location>
</feature>
<name>W8VNL6_9FLAO</name>
<feature type="domain" description="MotA/TolQ/ExbB proton channel" evidence="11">
    <location>
        <begin position="123"/>
        <end position="243"/>
    </location>
</feature>
<feature type="transmembrane region" description="Helical" evidence="9">
    <location>
        <begin position="206"/>
        <end position="228"/>
    </location>
</feature>
<keyword evidence="3" id="KW-1003">Cell membrane</keyword>
<proteinExistence type="inferred from homology"/>
<dbReference type="AlphaFoldDB" id="W8VNL6"/>
<evidence type="ECO:0000256" key="2">
    <source>
        <dbReference type="ARBA" id="ARBA00022448"/>
    </source>
</evidence>
<evidence type="ECO:0000256" key="5">
    <source>
        <dbReference type="ARBA" id="ARBA00022927"/>
    </source>
</evidence>
<evidence type="ECO:0000313" key="13">
    <source>
        <dbReference type="Proteomes" id="UP000031760"/>
    </source>
</evidence>
<dbReference type="EMBL" id="AP014548">
    <property type="protein sequence ID" value="BAO54534.1"/>
    <property type="molecule type" value="Genomic_DNA"/>
</dbReference>
<protein>
    <submittedName>
        <fullName evidence="12">MotA/TolQ/ExbB proton channel family protein</fullName>
    </submittedName>
</protein>
<dbReference type="PANTHER" id="PTHR30625:SF15">
    <property type="entry name" value="BIOPOLYMER TRANSPORT PROTEIN EXBB"/>
    <property type="match status" value="1"/>
</dbReference>
<keyword evidence="7 9" id="KW-0472">Membrane</keyword>
<feature type="signal peptide" evidence="10">
    <location>
        <begin position="1"/>
        <end position="24"/>
    </location>
</feature>
<feature type="transmembrane region" description="Helical" evidence="9">
    <location>
        <begin position="66"/>
        <end position="88"/>
    </location>
</feature>
<evidence type="ECO:0000259" key="11">
    <source>
        <dbReference type="Pfam" id="PF01618"/>
    </source>
</evidence>
<keyword evidence="13" id="KW-1185">Reference proteome</keyword>
<evidence type="ECO:0000256" key="4">
    <source>
        <dbReference type="ARBA" id="ARBA00022692"/>
    </source>
</evidence>
<evidence type="ECO:0000256" key="10">
    <source>
        <dbReference type="SAM" id="SignalP"/>
    </source>
</evidence>
<evidence type="ECO:0000256" key="6">
    <source>
        <dbReference type="ARBA" id="ARBA00022989"/>
    </source>
</evidence>
<keyword evidence="10" id="KW-0732">Signal</keyword>
<keyword evidence="4 9" id="KW-0812">Transmembrane</keyword>
<dbReference type="KEGG" id="nmf:NMS_0525"/>
<dbReference type="PANTHER" id="PTHR30625">
    <property type="entry name" value="PROTEIN TOLQ"/>
    <property type="match status" value="1"/>
</dbReference>
<dbReference type="InterPro" id="IPR050790">
    <property type="entry name" value="ExbB/TolQ_transport"/>
</dbReference>
<dbReference type="RefSeq" id="WP_041495248.1">
    <property type="nucleotide sequence ID" value="NZ_AP014548.1"/>
</dbReference>
<dbReference type="GO" id="GO:0017038">
    <property type="term" value="P:protein import"/>
    <property type="evidence" value="ECO:0007669"/>
    <property type="project" value="TreeGrafter"/>
</dbReference>
<dbReference type="Pfam" id="PF01618">
    <property type="entry name" value="MotA_ExbB"/>
    <property type="match status" value="1"/>
</dbReference>
<dbReference type="HOGENOM" id="CLU_053325_4_1_10"/>
<dbReference type="STRING" id="1454201.NMS_0525"/>
<keyword evidence="2 8" id="KW-0813">Transport</keyword>
<gene>
    <name evidence="12" type="ORF">NMS_0525</name>
</gene>
<comment type="similarity">
    <text evidence="8">Belongs to the exbB/tolQ family.</text>
</comment>
<evidence type="ECO:0000256" key="3">
    <source>
        <dbReference type="ARBA" id="ARBA00022475"/>
    </source>
</evidence>
<evidence type="ECO:0000256" key="8">
    <source>
        <dbReference type="RuleBase" id="RU004057"/>
    </source>
</evidence>
<evidence type="ECO:0000256" key="9">
    <source>
        <dbReference type="SAM" id="Phobius"/>
    </source>
</evidence>
<organism evidence="12 13">
    <name type="scientific">Nonlabens marinus S1-08</name>
    <dbReference type="NCBI Taxonomy" id="1454201"/>
    <lineage>
        <taxon>Bacteria</taxon>
        <taxon>Pseudomonadati</taxon>
        <taxon>Bacteroidota</taxon>
        <taxon>Flavobacteriia</taxon>
        <taxon>Flavobacteriales</taxon>
        <taxon>Flavobacteriaceae</taxon>
        <taxon>Nonlabens</taxon>
    </lineage>
</organism>
<dbReference type="InterPro" id="IPR002898">
    <property type="entry name" value="MotA_ExbB_proton_chnl"/>
</dbReference>
<sequence length="261" mass="27869">MKRSLSILFMAVVMILGMSSTATATTTTNAAVATIVTAQDDAEPEVETTVSFHQELKKRFIEGGPLFMSIVLVCLILGLAIAIERIIYLNLSTTNSKKLAADVEEALKSGGVEAAKDVCRNTKGPVASIYYQGLDRADESVEAAEKAVVAYGGVQMGQLEKNVSWVSLFIALAPMLGFMGTVIGMIKSFDSIAEAGTMEPALVATGIKVALLTTVFGLIVAIILQIFYNYIVAKIDSIVNDMEDASITLIDILVDYKNGKL</sequence>
<dbReference type="GO" id="GO:0005886">
    <property type="term" value="C:plasma membrane"/>
    <property type="evidence" value="ECO:0007669"/>
    <property type="project" value="UniProtKB-SubCell"/>
</dbReference>
<feature type="chain" id="PRO_5004914418" evidence="10">
    <location>
        <begin position="25"/>
        <end position="261"/>
    </location>
</feature>
<dbReference type="OrthoDB" id="4045at2"/>
<dbReference type="Proteomes" id="UP000031760">
    <property type="component" value="Chromosome"/>
</dbReference>
<evidence type="ECO:0000313" key="12">
    <source>
        <dbReference type="EMBL" id="BAO54534.1"/>
    </source>
</evidence>